<proteinExistence type="predicted"/>
<dbReference type="HOGENOM" id="CLU_1008095_0_0_9"/>
<organism evidence="2 3">
    <name type="scientific">Thermaerobacter marianensis (strain ATCC 700841 / DSM 12885 / JCM 10246 / 7p75a)</name>
    <dbReference type="NCBI Taxonomy" id="644966"/>
    <lineage>
        <taxon>Bacteria</taxon>
        <taxon>Bacillati</taxon>
        <taxon>Bacillota</taxon>
        <taxon>Clostridia</taxon>
        <taxon>Eubacteriales</taxon>
        <taxon>Clostridiales Family XVII. Incertae Sedis</taxon>
        <taxon>Thermaerobacter</taxon>
    </lineage>
</organism>
<keyword evidence="3" id="KW-1185">Reference proteome</keyword>
<feature type="transmembrane region" description="Helical" evidence="1">
    <location>
        <begin position="72"/>
        <end position="93"/>
    </location>
</feature>
<accession>E6SJI6</accession>
<sequence>MIRIPVSEWWFPLAAAGWVAILYALPLALGLALARVADPRAPRPAGTPDGAPEIPLTAGAPRELRAPRAPRSWPAGTTGGRGLAAGFFTYLWMANLQATLGLGVEGPGWMQALWLQAAFLAAFLIPAYLGWMRPGGRVGRRVGWTWAIALGLDGAAGAWTVRAALEAGGLLLAPAAALAGSRMALGWGLGLLLAEGRRPARRGLLAAGLVAGVPPLAVGALPAGAGLVAWSLVLRAAVAGLILAGLAGGRLVPGARRRRGEAQWAFTLAMAAAMALMLVLARWQAMPLSP</sequence>
<keyword evidence="1" id="KW-0472">Membrane</keyword>
<dbReference type="EMBL" id="CP002344">
    <property type="protein sequence ID" value="ADU52141.1"/>
    <property type="molecule type" value="Genomic_DNA"/>
</dbReference>
<evidence type="ECO:0000256" key="1">
    <source>
        <dbReference type="SAM" id="Phobius"/>
    </source>
</evidence>
<feature type="transmembrane region" description="Helical" evidence="1">
    <location>
        <begin position="264"/>
        <end position="285"/>
    </location>
</feature>
<keyword evidence="1" id="KW-1133">Transmembrane helix</keyword>
<dbReference type="KEGG" id="tmr:Tmar_2060"/>
<reference evidence="2 3" key="1">
    <citation type="journal article" date="2010" name="Stand. Genomic Sci.">
        <title>Complete genome sequence of Thermaerobacter marianensis type strain (7p75a).</title>
        <authorList>
            <person name="Han C."/>
            <person name="Gu W."/>
            <person name="Zhang X."/>
            <person name="Lapidus A."/>
            <person name="Nolan M."/>
            <person name="Copeland A."/>
            <person name="Lucas S."/>
            <person name="Del Rio T.G."/>
            <person name="Tice H."/>
            <person name="Cheng J.F."/>
            <person name="Tapia R."/>
            <person name="Goodwin L."/>
            <person name="Pitluck S."/>
            <person name="Pagani I."/>
            <person name="Ivanova N."/>
            <person name="Mavromatis K."/>
            <person name="Mikhailova N."/>
            <person name="Pati A."/>
            <person name="Chen A."/>
            <person name="Palaniappan K."/>
            <person name="Land M."/>
            <person name="Hauser L."/>
            <person name="Chang Y.J."/>
            <person name="Jeffries C.D."/>
            <person name="Schneider S."/>
            <person name="Rohde M."/>
            <person name="Goker M."/>
            <person name="Pukall R."/>
            <person name="Woyke T."/>
            <person name="Bristow J."/>
            <person name="Eisen J.A."/>
            <person name="Markowitz V."/>
            <person name="Hugenholtz P."/>
            <person name="Kyrpides N.C."/>
            <person name="Klenk H.P."/>
            <person name="Detter J.C."/>
        </authorList>
    </citation>
    <scope>NUCLEOTIDE SEQUENCE [LARGE SCALE GENOMIC DNA]</scope>
    <source>
        <strain evidence="3">ATCC 700841 / DSM 12885 / JCM 10246 / 7p75a</strain>
    </source>
</reference>
<evidence type="ECO:0000313" key="2">
    <source>
        <dbReference type="EMBL" id="ADU52141.1"/>
    </source>
</evidence>
<dbReference type="AlphaFoldDB" id="E6SJI6"/>
<protein>
    <submittedName>
        <fullName evidence="2">Uncharacterized protein</fullName>
    </submittedName>
</protein>
<gene>
    <name evidence="2" type="ordered locus">Tmar_2060</name>
</gene>
<feature type="transmembrane region" description="Helical" evidence="1">
    <location>
        <begin position="204"/>
        <end position="221"/>
    </location>
</feature>
<evidence type="ECO:0000313" key="3">
    <source>
        <dbReference type="Proteomes" id="UP000008915"/>
    </source>
</evidence>
<feature type="transmembrane region" description="Helical" evidence="1">
    <location>
        <begin position="227"/>
        <end position="252"/>
    </location>
</feature>
<feature type="transmembrane region" description="Helical" evidence="1">
    <location>
        <begin position="15"/>
        <end position="34"/>
    </location>
</feature>
<dbReference type="RefSeq" id="WP_013496441.1">
    <property type="nucleotide sequence ID" value="NC_014831.1"/>
</dbReference>
<reference evidence="3" key="2">
    <citation type="journal article" date="2010" name="Stand. Genomic Sci.">
        <title>Complete genome sequence of Thermaerobacter marianensis type strain (7p75aT).</title>
        <authorList>
            <person name="Han C."/>
            <person name="Gu W."/>
            <person name="Zhang X."/>
            <person name="Lapidus A."/>
            <person name="Nolan M."/>
            <person name="Copeland A."/>
            <person name="Lucas S."/>
            <person name="Glavina Del Rio T."/>
            <person name="Tice H."/>
            <person name="Cheng J."/>
            <person name="Tapia R."/>
            <person name="Goodwin L."/>
            <person name="Pitluck S."/>
            <person name="Pagani I."/>
            <person name="Ivanova N."/>
            <person name="Mavromatis K."/>
            <person name="Mikhailova N."/>
            <person name="Pati A."/>
            <person name="Chen A."/>
            <person name="Palaniappan K."/>
            <person name="Land M."/>
            <person name="Hauser L."/>
            <person name="Chang Y."/>
            <person name="Jeffries C."/>
            <person name="Schneider S."/>
            <person name="Rohde M."/>
            <person name="Goker M."/>
            <person name="Pukall R."/>
            <person name="Woyke T."/>
            <person name="Bristow J."/>
            <person name="Eisen J."/>
            <person name="Markowitz V."/>
            <person name="Hugenholtz P."/>
            <person name="Kyrpides N."/>
            <person name="Klenk H."/>
            <person name="Detter J."/>
        </authorList>
    </citation>
    <scope>NUCLEOTIDE SEQUENCE [LARGE SCALE GENOMIC DNA]</scope>
    <source>
        <strain evidence="3">ATCC 700841 / DSM 12885 / JCM 10246 / 7p75a</strain>
    </source>
</reference>
<feature type="transmembrane region" description="Helical" evidence="1">
    <location>
        <begin position="143"/>
        <end position="165"/>
    </location>
</feature>
<feature type="transmembrane region" description="Helical" evidence="1">
    <location>
        <begin position="171"/>
        <end position="192"/>
    </location>
</feature>
<name>E6SJI6_THEM7</name>
<keyword evidence="1" id="KW-0812">Transmembrane</keyword>
<dbReference type="Proteomes" id="UP000008915">
    <property type="component" value="Chromosome"/>
</dbReference>
<feature type="transmembrane region" description="Helical" evidence="1">
    <location>
        <begin position="113"/>
        <end position="131"/>
    </location>
</feature>